<dbReference type="InterPro" id="IPR037523">
    <property type="entry name" value="VOC_core"/>
</dbReference>
<dbReference type="AlphaFoldDB" id="A0A291SW24"/>
<dbReference type="InterPro" id="IPR029068">
    <property type="entry name" value="Glyas_Bleomycin-R_OHBP_Dase"/>
</dbReference>
<dbReference type="PANTHER" id="PTHR36437">
    <property type="entry name" value="GLYOXALASE/BLEOMYCIN RESISTANCE PROTEIN/DIOXYGENASE"/>
    <property type="match status" value="1"/>
</dbReference>
<dbReference type="Gene3D" id="3.10.180.10">
    <property type="entry name" value="2,3-Dihydroxybiphenyl 1,2-Dioxygenase, domain 1"/>
    <property type="match status" value="1"/>
</dbReference>
<dbReference type="KEGG" id="smal:SMALA_4761"/>
<protein>
    <submittedName>
        <fullName evidence="1">Uncharacterized protein</fullName>
    </submittedName>
</protein>
<dbReference type="RefSeq" id="WP_069864700.1">
    <property type="nucleotide sequence ID" value="NZ_BAAAHF010000003.1"/>
</dbReference>
<dbReference type="GeneID" id="303175115"/>
<name>A0A291SW24_STRMQ</name>
<dbReference type="EMBL" id="LJIW01000002">
    <property type="protein sequence ID" value="PNG93311.1"/>
    <property type="molecule type" value="Genomic_DNA"/>
</dbReference>
<dbReference type="SUPFAM" id="SSF54593">
    <property type="entry name" value="Glyoxalase/Bleomycin resistance protein/Dihydroxybiphenyl dioxygenase"/>
    <property type="match status" value="1"/>
</dbReference>
<organism evidence="1 2">
    <name type="scientific">Streptomyces malaysiensis</name>
    <dbReference type="NCBI Taxonomy" id="92644"/>
    <lineage>
        <taxon>Bacteria</taxon>
        <taxon>Bacillati</taxon>
        <taxon>Actinomycetota</taxon>
        <taxon>Actinomycetes</taxon>
        <taxon>Kitasatosporales</taxon>
        <taxon>Streptomycetaceae</taxon>
        <taxon>Streptomyces</taxon>
        <taxon>Streptomyces violaceusniger group</taxon>
    </lineage>
</organism>
<evidence type="ECO:0000313" key="1">
    <source>
        <dbReference type="EMBL" id="PNG93311.1"/>
    </source>
</evidence>
<dbReference type="Pfam" id="PF00903">
    <property type="entry name" value="Glyoxalase"/>
    <property type="match status" value="1"/>
</dbReference>
<dbReference type="PANTHER" id="PTHR36437:SF2">
    <property type="entry name" value="GLYOXALASE_BLEOMYCIN RESISTANCE PROTEIN_DIOXYGENASE"/>
    <property type="match status" value="1"/>
</dbReference>
<reference evidence="1 2" key="1">
    <citation type="submission" date="2015-09" db="EMBL/GenBank/DDBJ databases">
        <title>Genome sequence, genome mining and natural product profiling of a biocontrol bacterium Streptomyces malaysiensis F913.</title>
        <authorList>
            <person name="Xu Y."/>
            <person name="Wei J."/>
            <person name="Xie J."/>
            <person name="Li T."/>
            <person name="Zhou Z."/>
        </authorList>
    </citation>
    <scope>NUCLEOTIDE SEQUENCE [LARGE SCALE GENOMIC DNA]</scope>
    <source>
        <strain evidence="1 2">F913</strain>
    </source>
</reference>
<dbReference type="Proteomes" id="UP000236520">
    <property type="component" value="Unassembled WGS sequence"/>
</dbReference>
<proteinExistence type="predicted"/>
<evidence type="ECO:0000313" key="2">
    <source>
        <dbReference type="Proteomes" id="UP000236520"/>
    </source>
</evidence>
<dbReference type="PROSITE" id="PS51819">
    <property type="entry name" value="VOC"/>
    <property type="match status" value="1"/>
</dbReference>
<dbReference type="InterPro" id="IPR004360">
    <property type="entry name" value="Glyas_Fos-R_dOase_dom"/>
</dbReference>
<gene>
    <name evidence="1" type="ORF">SMF913_28776</name>
</gene>
<comment type="caution">
    <text evidence="1">The sequence shown here is derived from an EMBL/GenBank/DDBJ whole genome shotgun (WGS) entry which is preliminary data.</text>
</comment>
<keyword evidence="2" id="KW-1185">Reference proteome</keyword>
<accession>A0A291SW24</accession>
<sequence>MSETAKDTRLAEVGRVAVTVADQDRALEFYVGTLGFEKRADMPYGDGHRWIEVGPAGAPTGIALVLPREDGKGPGPGYETGIILTSEDIDADHATLRSRGVDTDPEVQRWGAPVPPMFSFRDADGNALMVVENG</sequence>